<reference evidence="1 2" key="1">
    <citation type="submission" date="2016-11" db="EMBL/GenBank/DDBJ databases">
        <authorList>
            <person name="Jaros S."/>
            <person name="Januszkiewicz K."/>
            <person name="Wedrychowicz H."/>
        </authorList>
    </citation>
    <scope>NUCLEOTIDE SEQUENCE [LARGE SCALE GENOMIC DNA]</scope>
    <source>
        <strain evidence="1 2">DSM 5091</strain>
    </source>
</reference>
<protein>
    <submittedName>
        <fullName evidence="1">Uncharacterized protein</fullName>
    </submittedName>
</protein>
<accession>A0A1M6BWN1</accession>
<dbReference type="Proteomes" id="UP000184171">
    <property type="component" value="Unassembled WGS sequence"/>
</dbReference>
<organism evidence="1 2">
    <name type="scientific">Malonomonas rubra DSM 5091</name>
    <dbReference type="NCBI Taxonomy" id="1122189"/>
    <lineage>
        <taxon>Bacteria</taxon>
        <taxon>Pseudomonadati</taxon>
        <taxon>Thermodesulfobacteriota</taxon>
        <taxon>Desulfuromonadia</taxon>
        <taxon>Desulfuromonadales</taxon>
        <taxon>Geopsychrobacteraceae</taxon>
        <taxon>Malonomonas</taxon>
    </lineage>
</organism>
<name>A0A1M6BWN1_MALRU</name>
<evidence type="ECO:0000313" key="2">
    <source>
        <dbReference type="Proteomes" id="UP000184171"/>
    </source>
</evidence>
<gene>
    <name evidence="1" type="ORF">SAMN02745165_00319</name>
</gene>
<dbReference type="STRING" id="1122189.SAMN02745165_00319"/>
<sequence length="63" mass="6746">MNCGLCGKEIPADLGPGDGKSPCGSCRGGCRKIHCPYCGYANPAPGKFLRKMLQKNNEEKTDE</sequence>
<dbReference type="AlphaFoldDB" id="A0A1M6BWN1"/>
<evidence type="ECO:0000313" key="1">
    <source>
        <dbReference type="EMBL" id="SHI52898.1"/>
    </source>
</evidence>
<keyword evidence="2" id="KW-1185">Reference proteome</keyword>
<dbReference type="EMBL" id="FQZT01000001">
    <property type="protein sequence ID" value="SHI52898.1"/>
    <property type="molecule type" value="Genomic_DNA"/>
</dbReference>
<proteinExistence type="predicted"/>